<dbReference type="EMBL" id="CM002808">
    <property type="protein sequence ID" value="KEI65136.1"/>
    <property type="molecule type" value="Genomic_DNA"/>
</dbReference>
<dbReference type="Proteomes" id="UP000027395">
    <property type="component" value="Plasmid pPA79"/>
</dbReference>
<gene>
    <name evidence="2" type="ORF">A19Y_8032</name>
</gene>
<dbReference type="RefSeq" id="WP_052369768.1">
    <property type="nucleotide sequence ID" value="NZ_CM002808.1"/>
</dbReference>
<reference evidence="2 3" key="1">
    <citation type="journal article" date="2014" name="Appl. Environ. Microbiol.">
        <title>Elucidation of insertion elements encoded on plasmids and in vitro construction of shuttle vectors from the toxic cyanobacterium Planktothrix.</title>
        <authorList>
            <person name="Christiansen G."/>
            <person name="Goesmann A."/>
            <person name="Kurmayer R."/>
        </authorList>
    </citation>
    <scope>NUCLEOTIDE SEQUENCE [LARGE SCALE GENOMIC DNA]</scope>
    <source>
        <strain evidence="2 3">NIVA-CYA 126/8</strain>
        <plasmid evidence="2">pPA79</plasmid>
    </source>
</reference>
<sequence>MTENKIITSIYLINVFKNRSTRFWLMLSLLIPIYFGLMSISFYLIHPYLIQDDARHHVVWLQKFVDLQLFTEDFIADYFYGVAPAGYKFIYWLIAQMGIGAITLAKILPTILALITTAYLFHVSLNIFPRPEAAFLGTLIFNENLWMNDDLISATPRAFLYPIFAAFIYYLIERSLFYTLLTLALLGLFFPQFLLVALALLTAKLFQFKGKAIRFSKNKENYIFWISGLIIAAIILSIFAVQLSEFGETFNNAQMKIMPEFGLNGRVEYFGVNLLYFILDGNSGLNLPLYPFPILLSLALPLFLKLKLPLTQFITSKIQILFSLIVASLGLFFLAHIFLFKLYFPSRYTYHSFIFIMAISSGIVLFIMLNYGVKFYHKLQRESPKSQLLQIISLRIAAIVLTLSLVLPFIPIVPFIFQGWVIGKYPELYQFFSTQPKDTLIASLADEIDNLPAFSQRSVLVGGEFALPHHIKYYQEIYQRTLDLIQAQYSSDLEVITNFIHQYNINFLLLESNFNQPNYLLEKPWLVNSSFKKVVLETLEQLKQGKKLAITPLIETCSVFTYSNFQVLDTTCITQKELKR</sequence>
<keyword evidence="1" id="KW-0812">Transmembrane</keyword>
<dbReference type="PATRIC" id="fig|388467.6.peg.4838"/>
<geneLocation type="plasmid" evidence="2 3">
    <name>pPA79</name>
</geneLocation>
<protein>
    <recommendedName>
        <fullName evidence="4">Glycosyltransferase RgtA/B/C/D-like domain-containing protein</fullName>
    </recommendedName>
</protein>
<keyword evidence="1" id="KW-0472">Membrane</keyword>
<feature type="transmembrane region" description="Helical" evidence="1">
    <location>
        <begin position="289"/>
        <end position="308"/>
    </location>
</feature>
<evidence type="ECO:0000313" key="3">
    <source>
        <dbReference type="Proteomes" id="UP000027395"/>
    </source>
</evidence>
<dbReference type="HOGENOM" id="CLU_030557_0_0_3"/>
<feature type="transmembrane region" description="Helical" evidence="1">
    <location>
        <begin position="222"/>
        <end position="241"/>
    </location>
</feature>
<proteinExistence type="predicted"/>
<feature type="transmembrane region" description="Helical" evidence="1">
    <location>
        <begin position="394"/>
        <end position="417"/>
    </location>
</feature>
<dbReference type="AlphaFoldDB" id="A0A073CAI8"/>
<name>A0A073CAI8_PLAA1</name>
<keyword evidence="3" id="KW-1185">Reference proteome</keyword>
<accession>A0A073CAI8</accession>
<evidence type="ECO:0008006" key="4">
    <source>
        <dbReference type="Google" id="ProtNLM"/>
    </source>
</evidence>
<keyword evidence="1" id="KW-1133">Transmembrane helix</keyword>
<organism evidence="2 3">
    <name type="scientific">Planktothrix agardhii (strain NIVA-CYA 126/8)</name>
    <dbReference type="NCBI Taxonomy" id="388467"/>
    <lineage>
        <taxon>Bacteria</taxon>
        <taxon>Bacillati</taxon>
        <taxon>Cyanobacteriota</taxon>
        <taxon>Cyanophyceae</taxon>
        <taxon>Oscillatoriophycideae</taxon>
        <taxon>Oscillatoriales</taxon>
        <taxon>Microcoleaceae</taxon>
        <taxon>Planktothrix</taxon>
    </lineage>
</organism>
<keyword evidence="2" id="KW-0614">Plasmid</keyword>
<feature type="transmembrane region" description="Helical" evidence="1">
    <location>
        <begin position="320"/>
        <end position="344"/>
    </location>
</feature>
<feature type="transmembrane region" description="Helical" evidence="1">
    <location>
        <begin position="23"/>
        <end position="45"/>
    </location>
</feature>
<feature type="transmembrane region" description="Helical" evidence="1">
    <location>
        <begin position="178"/>
        <end position="201"/>
    </location>
</feature>
<feature type="transmembrane region" description="Helical" evidence="1">
    <location>
        <begin position="89"/>
        <end position="121"/>
    </location>
</feature>
<feature type="transmembrane region" description="Helical" evidence="1">
    <location>
        <begin position="154"/>
        <end position="172"/>
    </location>
</feature>
<feature type="transmembrane region" description="Helical" evidence="1">
    <location>
        <begin position="350"/>
        <end position="373"/>
    </location>
</feature>
<evidence type="ECO:0000313" key="2">
    <source>
        <dbReference type="EMBL" id="KEI65136.1"/>
    </source>
</evidence>
<evidence type="ECO:0000256" key="1">
    <source>
        <dbReference type="SAM" id="Phobius"/>
    </source>
</evidence>